<organism evidence="6 7">
    <name type="scientific">Strongylocentrotus purpuratus</name>
    <name type="common">Purple sea urchin</name>
    <dbReference type="NCBI Taxonomy" id="7668"/>
    <lineage>
        <taxon>Eukaryota</taxon>
        <taxon>Metazoa</taxon>
        <taxon>Echinodermata</taxon>
        <taxon>Eleutherozoa</taxon>
        <taxon>Echinozoa</taxon>
        <taxon>Echinoidea</taxon>
        <taxon>Euechinoidea</taxon>
        <taxon>Echinacea</taxon>
        <taxon>Camarodonta</taxon>
        <taxon>Echinidea</taxon>
        <taxon>Strongylocentrotidae</taxon>
        <taxon>Strongylocentrotus</taxon>
    </lineage>
</organism>
<dbReference type="PROSITE" id="PS50853">
    <property type="entry name" value="FN3"/>
    <property type="match status" value="1"/>
</dbReference>
<dbReference type="InterPro" id="IPR036116">
    <property type="entry name" value="FN3_sf"/>
</dbReference>
<dbReference type="RefSeq" id="XP_030851539.1">
    <property type="nucleotide sequence ID" value="XM_030995679.1"/>
</dbReference>
<sequence>MNYSVQVMAETIRGVGDPSPDPPVVRITSEGIPSEPQEVAVSSRSKSLLITWKEPRYPRGKIISYTLAYKVKGKPYDRSFQPGDSFTMKEVAGASSSFVLDDLEPATLYEVYVVASTSKGEGESSQHVEEFTEPPAADELPKPNPPVIVSSPDGSPTIQFSDMLESPYITHILVAVEERRPLARRRRQQAAYGSYAENPSSYIAANISKDDLPIELTIGDNETYGHYHNAPLRDKAIYDIRTGVESNVGGKKSTLFGDPSEVQTAGVPSGSIATVVGSAVGAIFVIVIVIILIIIFYKRRSDESATTQSKGKESDSSPQYENPVFDPSNTDVHTYQDLHTDSHTYQGVNTDAQSYQNLADSHTYQDLKKPDQEAIYEDVTDAMNREYVNVVKKN</sequence>
<feature type="domain" description="Fibronectin type-III" evidence="5">
    <location>
        <begin position="32"/>
        <end position="136"/>
    </location>
</feature>
<keyword evidence="1" id="KW-0677">Repeat</keyword>
<evidence type="ECO:0000256" key="1">
    <source>
        <dbReference type="ARBA" id="ARBA00022737"/>
    </source>
</evidence>
<feature type="region of interest" description="Disordered" evidence="3">
    <location>
        <begin position="306"/>
        <end position="335"/>
    </location>
</feature>
<dbReference type="InterPro" id="IPR003961">
    <property type="entry name" value="FN3_dom"/>
</dbReference>
<dbReference type="InParanoid" id="A0A7M7T3N6"/>
<dbReference type="AlphaFoldDB" id="A0A7M7T3N6"/>
<feature type="transmembrane region" description="Helical" evidence="4">
    <location>
        <begin position="272"/>
        <end position="297"/>
    </location>
</feature>
<dbReference type="EnsemblMetazoa" id="XM_030995679">
    <property type="protein sequence ID" value="XP_030851539"/>
    <property type="gene ID" value="LOC105444959"/>
</dbReference>
<reference evidence="6" key="2">
    <citation type="submission" date="2021-01" db="UniProtKB">
        <authorList>
            <consortium name="EnsemblMetazoa"/>
        </authorList>
    </citation>
    <scope>IDENTIFICATION</scope>
</reference>
<dbReference type="InterPro" id="IPR013783">
    <property type="entry name" value="Ig-like_fold"/>
</dbReference>
<dbReference type="Pfam" id="PF00041">
    <property type="entry name" value="fn3"/>
    <property type="match status" value="1"/>
</dbReference>
<evidence type="ECO:0000313" key="7">
    <source>
        <dbReference type="Proteomes" id="UP000007110"/>
    </source>
</evidence>
<dbReference type="KEGG" id="spu:105444959"/>
<name>A0A7M7T3N6_STRPU</name>
<accession>A0A7M7T3N6</accession>
<evidence type="ECO:0000256" key="3">
    <source>
        <dbReference type="SAM" id="MobiDB-lite"/>
    </source>
</evidence>
<dbReference type="FunFam" id="2.60.40.10:FF:003076">
    <property type="entry name" value="Uncharacterized protein"/>
    <property type="match status" value="1"/>
</dbReference>
<dbReference type="PANTHER" id="PTHR24051:SF9">
    <property type="entry name" value="FIBRONECTIN TYPE-III DOMAIN-CONTAINING PROTEIN"/>
    <property type="match status" value="1"/>
</dbReference>
<dbReference type="Proteomes" id="UP000007110">
    <property type="component" value="Unassembled WGS sequence"/>
</dbReference>
<dbReference type="OrthoDB" id="6418794at2759"/>
<evidence type="ECO:0000259" key="5">
    <source>
        <dbReference type="PROSITE" id="PS50853"/>
    </source>
</evidence>
<dbReference type="SMART" id="SM00060">
    <property type="entry name" value="FN3"/>
    <property type="match status" value="1"/>
</dbReference>
<keyword evidence="4" id="KW-0472">Membrane</keyword>
<dbReference type="PANTHER" id="PTHR24051">
    <property type="entry name" value="SUSHI DOMAIN-CONTAINING PROTEIN 1"/>
    <property type="match status" value="1"/>
</dbReference>
<evidence type="ECO:0000256" key="2">
    <source>
        <dbReference type="ARBA" id="ARBA00023157"/>
    </source>
</evidence>
<dbReference type="Gene3D" id="2.60.40.10">
    <property type="entry name" value="Immunoglobulins"/>
    <property type="match status" value="1"/>
</dbReference>
<protein>
    <recommendedName>
        <fullName evidence="5">Fibronectin type-III domain-containing protein</fullName>
    </recommendedName>
</protein>
<proteinExistence type="predicted"/>
<keyword evidence="7" id="KW-1185">Reference proteome</keyword>
<evidence type="ECO:0000256" key="4">
    <source>
        <dbReference type="SAM" id="Phobius"/>
    </source>
</evidence>
<keyword evidence="2" id="KW-1015">Disulfide bond</keyword>
<dbReference type="SUPFAM" id="SSF49265">
    <property type="entry name" value="Fibronectin type III"/>
    <property type="match status" value="1"/>
</dbReference>
<reference evidence="7" key="1">
    <citation type="submission" date="2015-02" db="EMBL/GenBank/DDBJ databases">
        <title>Genome sequencing for Strongylocentrotus purpuratus.</title>
        <authorList>
            <person name="Murali S."/>
            <person name="Liu Y."/>
            <person name="Vee V."/>
            <person name="English A."/>
            <person name="Wang M."/>
            <person name="Skinner E."/>
            <person name="Han Y."/>
            <person name="Muzny D.M."/>
            <person name="Worley K.C."/>
            <person name="Gibbs R.A."/>
        </authorList>
    </citation>
    <scope>NUCLEOTIDE SEQUENCE</scope>
</reference>
<dbReference type="OMA" id="KHEFLEY"/>
<dbReference type="InterPro" id="IPR051622">
    <property type="entry name" value="R-tyr_protein_phosphatases"/>
</dbReference>
<dbReference type="GeneID" id="105444959"/>
<keyword evidence="4" id="KW-1133">Transmembrane helix</keyword>
<evidence type="ECO:0000313" key="6">
    <source>
        <dbReference type="EnsemblMetazoa" id="XP_030851539"/>
    </source>
</evidence>
<keyword evidence="4" id="KW-0812">Transmembrane</keyword>
<dbReference type="CDD" id="cd00063">
    <property type="entry name" value="FN3"/>
    <property type="match status" value="1"/>
</dbReference>